<sequence length="116" mass="13918">MKYCPVLLFIENKELQKEFGGDYMLQVYNNEGKCVFDKILHYDVASWNIFFDYFVFKLDDREEGGGWFYIIRFKDGMITQTRVKDIFNDSSCKFSNCHQSYSKAYWPLQQTSLPRQ</sequence>
<proteinExistence type="predicted"/>
<protein>
    <submittedName>
        <fullName evidence="1">Uncharacterized protein</fullName>
    </submittedName>
</protein>
<name>A0A8J8P3M8_HALGN</name>
<dbReference type="EMBL" id="RRYP01000416">
    <property type="protein sequence ID" value="TNV87472.1"/>
    <property type="molecule type" value="Genomic_DNA"/>
</dbReference>
<evidence type="ECO:0000313" key="2">
    <source>
        <dbReference type="Proteomes" id="UP000785679"/>
    </source>
</evidence>
<evidence type="ECO:0000313" key="1">
    <source>
        <dbReference type="EMBL" id="TNV87472.1"/>
    </source>
</evidence>
<organism evidence="1 2">
    <name type="scientific">Halteria grandinella</name>
    <dbReference type="NCBI Taxonomy" id="5974"/>
    <lineage>
        <taxon>Eukaryota</taxon>
        <taxon>Sar</taxon>
        <taxon>Alveolata</taxon>
        <taxon>Ciliophora</taxon>
        <taxon>Intramacronucleata</taxon>
        <taxon>Spirotrichea</taxon>
        <taxon>Stichotrichia</taxon>
        <taxon>Sporadotrichida</taxon>
        <taxon>Halteriidae</taxon>
        <taxon>Halteria</taxon>
    </lineage>
</organism>
<comment type="caution">
    <text evidence="1">The sequence shown here is derived from an EMBL/GenBank/DDBJ whole genome shotgun (WGS) entry which is preliminary data.</text>
</comment>
<keyword evidence="2" id="KW-1185">Reference proteome</keyword>
<gene>
    <name evidence="1" type="ORF">FGO68_gene17664</name>
</gene>
<dbReference type="Proteomes" id="UP000785679">
    <property type="component" value="Unassembled WGS sequence"/>
</dbReference>
<accession>A0A8J8P3M8</accession>
<reference evidence="1" key="1">
    <citation type="submission" date="2019-06" db="EMBL/GenBank/DDBJ databases">
        <authorList>
            <person name="Zheng W."/>
        </authorList>
    </citation>
    <scope>NUCLEOTIDE SEQUENCE</scope>
    <source>
        <strain evidence="1">QDHG01</strain>
    </source>
</reference>
<dbReference type="AlphaFoldDB" id="A0A8J8P3M8"/>